<evidence type="ECO:0000313" key="3">
    <source>
        <dbReference type="Proteomes" id="UP001156706"/>
    </source>
</evidence>
<evidence type="ECO:0000313" key="2">
    <source>
        <dbReference type="EMBL" id="GLR13700.1"/>
    </source>
</evidence>
<proteinExistence type="predicted"/>
<feature type="compositionally biased region" description="Low complexity" evidence="1">
    <location>
        <begin position="113"/>
        <end position="128"/>
    </location>
</feature>
<dbReference type="Proteomes" id="UP001156706">
    <property type="component" value="Unassembled WGS sequence"/>
</dbReference>
<dbReference type="EMBL" id="BSOG01000002">
    <property type="protein sequence ID" value="GLR13700.1"/>
    <property type="molecule type" value="Genomic_DNA"/>
</dbReference>
<keyword evidence="3" id="KW-1185">Reference proteome</keyword>
<gene>
    <name evidence="2" type="ORF">GCM10007907_24900</name>
</gene>
<reference evidence="3" key="1">
    <citation type="journal article" date="2019" name="Int. J. Syst. Evol. Microbiol.">
        <title>The Global Catalogue of Microorganisms (GCM) 10K type strain sequencing project: providing services to taxonomists for standard genome sequencing and annotation.</title>
        <authorList>
            <consortium name="The Broad Institute Genomics Platform"/>
            <consortium name="The Broad Institute Genome Sequencing Center for Infectious Disease"/>
            <person name="Wu L."/>
            <person name="Ma J."/>
        </authorList>
    </citation>
    <scope>NUCLEOTIDE SEQUENCE [LARGE SCALE GENOMIC DNA]</scope>
    <source>
        <strain evidence="3">NBRC 110044</strain>
    </source>
</reference>
<feature type="region of interest" description="Disordered" evidence="1">
    <location>
        <begin position="108"/>
        <end position="128"/>
    </location>
</feature>
<evidence type="ECO:0000256" key="1">
    <source>
        <dbReference type="SAM" id="MobiDB-lite"/>
    </source>
</evidence>
<name>A0ABQ5YFD3_9NEIS</name>
<comment type="caution">
    <text evidence="2">The sequence shown here is derived from an EMBL/GenBank/DDBJ whole genome shotgun (WGS) entry which is preliminary data.</text>
</comment>
<dbReference type="RefSeq" id="WP_284196789.1">
    <property type="nucleotide sequence ID" value="NZ_BSOG01000002.1"/>
</dbReference>
<accession>A0ABQ5YFD3</accession>
<sequence length="128" mass="13997">MSNEIENAELTMTYKGKVVGIKAGKGTFKTDDGQVVNYDSTKVFLEMPLRGENTRGKATQELKVGKASLYETLRLDKIELPFLAEIEVQKTTNGKGEERDEVIGFRILPAAGKSHQPSQAQPAQAKAA</sequence>
<protein>
    <submittedName>
        <fullName evidence="2">Uncharacterized protein</fullName>
    </submittedName>
</protein>
<organism evidence="2 3">
    <name type="scientific">Chitinimonas prasina</name>
    <dbReference type="NCBI Taxonomy" id="1434937"/>
    <lineage>
        <taxon>Bacteria</taxon>
        <taxon>Pseudomonadati</taxon>
        <taxon>Pseudomonadota</taxon>
        <taxon>Betaproteobacteria</taxon>
        <taxon>Neisseriales</taxon>
        <taxon>Chitinibacteraceae</taxon>
        <taxon>Chitinimonas</taxon>
    </lineage>
</organism>